<accession>A0A7D5EZT9</accession>
<dbReference type="AlphaFoldDB" id="A0A7D5EZT9"/>
<dbReference type="Gene3D" id="3.40.190.10">
    <property type="entry name" value="Periplasmic binding protein-like II"/>
    <property type="match status" value="1"/>
</dbReference>
<dbReference type="GO" id="GO:1904680">
    <property type="term" value="F:peptide transmembrane transporter activity"/>
    <property type="evidence" value="ECO:0007669"/>
    <property type="project" value="TreeGrafter"/>
</dbReference>
<organism evidence="4 5">
    <name type="scientific">Microbacterium oleivorans</name>
    <dbReference type="NCBI Taxonomy" id="273677"/>
    <lineage>
        <taxon>Bacteria</taxon>
        <taxon>Bacillati</taxon>
        <taxon>Actinomycetota</taxon>
        <taxon>Actinomycetes</taxon>
        <taxon>Micrococcales</taxon>
        <taxon>Microbacteriaceae</taxon>
        <taxon>Microbacterium</taxon>
    </lineage>
</organism>
<protein>
    <submittedName>
        <fullName evidence="4">ABC transporter substrate-binding protein</fullName>
    </submittedName>
</protein>
<dbReference type="PROSITE" id="PS51257">
    <property type="entry name" value="PROKAR_LIPOPROTEIN"/>
    <property type="match status" value="1"/>
</dbReference>
<dbReference type="InterPro" id="IPR000914">
    <property type="entry name" value="SBP_5_dom"/>
</dbReference>
<evidence type="ECO:0000256" key="2">
    <source>
        <dbReference type="SAM" id="SignalP"/>
    </source>
</evidence>
<proteinExistence type="predicted"/>
<dbReference type="GO" id="GO:0015833">
    <property type="term" value="P:peptide transport"/>
    <property type="evidence" value="ECO:0007669"/>
    <property type="project" value="TreeGrafter"/>
</dbReference>
<dbReference type="PANTHER" id="PTHR30290">
    <property type="entry name" value="PERIPLASMIC BINDING COMPONENT OF ABC TRANSPORTER"/>
    <property type="match status" value="1"/>
</dbReference>
<keyword evidence="1 2" id="KW-0732">Signal</keyword>
<feature type="chain" id="PRO_5039071396" evidence="2">
    <location>
        <begin position="22"/>
        <end position="503"/>
    </location>
</feature>
<evidence type="ECO:0000313" key="5">
    <source>
        <dbReference type="Proteomes" id="UP000509638"/>
    </source>
</evidence>
<dbReference type="PANTHER" id="PTHR30290:SF38">
    <property type="entry name" value="D,D-DIPEPTIDE-BINDING PERIPLASMIC PROTEIN DDPA-RELATED"/>
    <property type="match status" value="1"/>
</dbReference>
<evidence type="ECO:0000313" key="4">
    <source>
        <dbReference type="EMBL" id="QLD12628.1"/>
    </source>
</evidence>
<dbReference type="RefSeq" id="WP_178013547.1">
    <property type="nucleotide sequence ID" value="NZ_CP058316.1"/>
</dbReference>
<dbReference type="Pfam" id="PF00496">
    <property type="entry name" value="SBP_bac_5"/>
    <property type="match status" value="1"/>
</dbReference>
<dbReference type="GO" id="GO:0043190">
    <property type="term" value="C:ATP-binding cassette (ABC) transporter complex"/>
    <property type="evidence" value="ECO:0007669"/>
    <property type="project" value="InterPro"/>
</dbReference>
<dbReference type="PIRSF" id="PIRSF002741">
    <property type="entry name" value="MppA"/>
    <property type="match status" value="1"/>
</dbReference>
<feature type="domain" description="Solute-binding protein family 5" evidence="3">
    <location>
        <begin position="86"/>
        <end position="409"/>
    </location>
</feature>
<evidence type="ECO:0000256" key="1">
    <source>
        <dbReference type="ARBA" id="ARBA00022729"/>
    </source>
</evidence>
<reference evidence="4 5" key="1">
    <citation type="submission" date="2020-06" db="EMBL/GenBank/DDBJ databases">
        <authorList>
            <person name="Jo H."/>
        </authorList>
    </citation>
    <scope>NUCLEOTIDE SEQUENCE [LARGE SCALE GENOMIC DNA]</scope>
    <source>
        <strain evidence="4 5">I46</strain>
    </source>
</reference>
<dbReference type="InterPro" id="IPR039424">
    <property type="entry name" value="SBP_5"/>
</dbReference>
<dbReference type="GO" id="GO:0042597">
    <property type="term" value="C:periplasmic space"/>
    <property type="evidence" value="ECO:0007669"/>
    <property type="project" value="UniProtKB-ARBA"/>
</dbReference>
<evidence type="ECO:0000259" key="3">
    <source>
        <dbReference type="Pfam" id="PF00496"/>
    </source>
</evidence>
<name>A0A7D5EZT9_9MICO</name>
<dbReference type="Proteomes" id="UP000509638">
    <property type="component" value="Chromosome"/>
</dbReference>
<dbReference type="Gene3D" id="3.10.105.10">
    <property type="entry name" value="Dipeptide-binding Protein, Domain 3"/>
    <property type="match status" value="1"/>
</dbReference>
<dbReference type="EMBL" id="CP058316">
    <property type="protein sequence ID" value="QLD12628.1"/>
    <property type="molecule type" value="Genomic_DNA"/>
</dbReference>
<sequence length="503" mass="52992">MLRRTALSAAALLAAGTLVLAGCTGGADPAPSATVGTSNPDASVSIRLVLEPSNLDIRQTAGISLDQTLIDNVYQGLVARTAEGEITDSLASSHEVSADGLTYTFTLREGVVFHDGQPLTPQDVVSSLTTRQATPAWADSERLANVASIAADGQTITVTLTQPDSALLWNLTGRAGIILKEGDTVDYNTAANGTGPFRLANWRQGASLTLERNDAYWGDAAQVADVTFDFIPDNQAAINAALAGEIDVIVGFDANLADQVEAGGDFAVQTGSATDKSVLAMNSTSGALADPRVREAIRTAIDHDAIVEAVGAGQTLFGPIPEPDPGYEDLSDVVAYDPEAARALLSEAGVDDLTLTLTIPSAYDSTLPQILVSNLNDVGIDLQVDPVDFGTWLSDVYTNKDYELSVVNHAEPRDFENWADPDYYFTYDNPEVQELYAQSLAATDEAAASDLLAQAARIVSEDHAADWLYNWASVVAVATNVSGMPVDNVNARIDLAEIAKSDG</sequence>
<feature type="signal peptide" evidence="2">
    <location>
        <begin position="1"/>
        <end position="21"/>
    </location>
</feature>
<gene>
    <name evidence="4" type="ORF">HW566_13100</name>
</gene>
<dbReference type="SUPFAM" id="SSF53850">
    <property type="entry name" value="Periplasmic binding protein-like II"/>
    <property type="match status" value="1"/>
</dbReference>
<dbReference type="InterPro" id="IPR030678">
    <property type="entry name" value="Peptide/Ni-bd"/>
</dbReference>